<dbReference type="EMBL" id="BAABBF010000005">
    <property type="protein sequence ID" value="GAA3713255.1"/>
    <property type="molecule type" value="Genomic_DNA"/>
</dbReference>
<keyword evidence="2" id="KW-1185">Reference proteome</keyword>
<protein>
    <submittedName>
        <fullName evidence="1">Uncharacterized protein</fullName>
    </submittedName>
</protein>
<name>A0ABP7E7B7_9SPHN</name>
<comment type="caution">
    <text evidence="1">The sequence shown here is derived from an EMBL/GenBank/DDBJ whole genome shotgun (WGS) entry which is preliminary data.</text>
</comment>
<reference evidence="2" key="1">
    <citation type="journal article" date="2019" name="Int. J. Syst. Evol. Microbiol.">
        <title>The Global Catalogue of Microorganisms (GCM) 10K type strain sequencing project: providing services to taxonomists for standard genome sequencing and annotation.</title>
        <authorList>
            <consortium name="The Broad Institute Genomics Platform"/>
            <consortium name="The Broad Institute Genome Sequencing Center for Infectious Disease"/>
            <person name="Wu L."/>
            <person name="Ma J."/>
        </authorList>
    </citation>
    <scope>NUCLEOTIDE SEQUENCE [LARGE SCALE GENOMIC DNA]</scope>
    <source>
        <strain evidence="2">JCM 17498</strain>
    </source>
</reference>
<evidence type="ECO:0000313" key="2">
    <source>
        <dbReference type="Proteomes" id="UP001500523"/>
    </source>
</evidence>
<organism evidence="1 2">
    <name type="scientific">Sphingomonas cynarae</name>
    <dbReference type="NCBI Taxonomy" id="930197"/>
    <lineage>
        <taxon>Bacteria</taxon>
        <taxon>Pseudomonadati</taxon>
        <taxon>Pseudomonadota</taxon>
        <taxon>Alphaproteobacteria</taxon>
        <taxon>Sphingomonadales</taxon>
        <taxon>Sphingomonadaceae</taxon>
        <taxon>Sphingomonas</taxon>
    </lineage>
</organism>
<sequence>MIATTAAIANALAVATVMPLRVRFRIDDLPSHCRKAPYPVLLRGLVPGDAAAINATLVPFASLGAI</sequence>
<accession>A0ABP7E7B7</accession>
<evidence type="ECO:0000313" key="1">
    <source>
        <dbReference type="EMBL" id="GAA3713255.1"/>
    </source>
</evidence>
<proteinExistence type="predicted"/>
<dbReference type="Proteomes" id="UP001500523">
    <property type="component" value="Unassembled WGS sequence"/>
</dbReference>
<gene>
    <name evidence="1" type="ORF">GCM10022268_22540</name>
</gene>